<keyword evidence="3" id="KW-1185">Reference proteome</keyword>
<reference evidence="2 3" key="1">
    <citation type="journal article" date="2024" name="J Genomics">
        <title>Draft genome sequencing and assembly of Favolaschia claudopus CIRM-BRFM 2984 isolated from oak limbs.</title>
        <authorList>
            <person name="Navarro D."/>
            <person name="Drula E."/>
            <person name="Chaduli D."/>
            <person name="Cazenave R."/>
            <person name="Ahrendt S."/>
            <person name="Wang J."/>
            <person name="Lipzen A."/>
            <person name="Daum C."/>
            <person name="Barry K."/>
            <person name="Grigoriev I.V."/>
            <person name="Favel A."/>
            <person name="Rosso M.N."/>
            <person name="Martin F."/>
        </authorList>
    </citation>
    <scope>NUCLEOTIDE SEQUENCE [LARGE SCALE GENOMIC DNA]</scope>
    <source>
        <strain evidence="2 3">CIRM-BRFM 2984</strain>
    </source>
</reference>
<protein>
    <submittedName>
        <fullName evidence="2">Uncharacterized protein</fullName>
    </submittedName>
</protein>
<feature type="compositionally biased region" description="Low complexity" evidence="1">
    <location>
        <begin position="41"/>
        <end position="50"/>
    </location>
</feature>
<organism evidence="2 3">
    <name type="scientific">Favolaschia claudopus</name>
    <dbReference type="NCBI Taxonomy" id="2862362"/>
    <lineage>
        <taxon>Eukaryota</taxon>
        <taxon>Fungi</taxon>
        <taxon>Dikarya</taxon>
        <taxon>Basidiomycota</taxon>
        <taxon>Agaricomycotina</taxon>
        <taxon>Agaricomycetes</taxon>
        <taxon>Agaricomycetidae</taxon>
        <taxon>Agaricales</taxon>
        <taxon>Marasmiineae</taxon>
        <taxon>Mycenaceae</taxon>
        <taxon>Favolaschia</taxon>
    </lineage>
</organism>
<dbReference type="EMBL" id="JAWWNJ010000080">
    <property type="protein sequence ID" value="KAK7002144.1"/>
    <property type="molecule type" value="Genomic_DNA"/>
</dbReference>
<dbReference type="Proteomes" id="UP001362999">
    <property type="component" value="Unassembled WGS sequence"/>
</dbReference>
<evidence type="ECO:0000313" key="2">
    <source>
        <dbReference type="EMBL" id="KAK7002144.1"/>
    </source>
</evidence>
<sequence>MQGRHYCVAGRHEVTLQERTAIDGTVHESCQQCSLRRRAAYAANRSAQGAGEHDDENQDHGLTPDEEDEGVATTPTDMYDEFFGDGSDWQAWSFRMMRLSIPTKRDVSKTLTMQLMQLPSNPAAAAEKKDST</sequence>
<proteinExistence type="predicted"/>
<dbReference type="AlphaFoldDB" id="A0AAW0A7I4"/>
<comment type="caution">
    <text evidence="2">The sequence shown here is derived from an EMBL/GenBank/DDBJ whole genome shotgun (WGS) entry which is preliminary data.</text>
</comment>
<accession>A0AAW0A7I4</accession>
<evidence type="ECO:0000256" key="1">
    <source>
        <dbReference type="SAM" id="MobiDB-lite"/>
    </source>
</evidence>
<feature type="region of interest" description="Disordered" evidence="1">
    <location>
        <begin position="41"/>
        <end position="79"/>
    </location>
</feature>
<gene>
    <name evidence="2" type="ORF">R3P38DRAFT_3215986</name>
</gene>
<name>A0AAW0A7I4_9AGAR</name>
<evidence type="ECO:0000313" key="3">
    <source>
        <dbReference type="Proteomes" id="UP001362999"/>
    </source>
</evidence>